<gene>
    <name evidence="3" type="ORF">NKR19_g7543</name>
</gene>
<proteinExistence type="predicted"/>
<feature type="transmembrane region" description="Helical" evidence="2">
    <location>
        <begin position="135"/>
        <end position="157"/>
    </location>
</feature>
<evidence type="ECO:0000256" key="2">
    <source>
        <dbReference type="SAM" id="Phobius"/>
    </source>
</evidence>
<feature type="compositionally biased region" description="Basic and acidic residues" evidence="1">
    <location>
        <begin position="208"/>
        <end position="228"/>
    </location>
</feature>
<evidence type="ECO:0000313" key="3">
    <source>
        <dbReference type="EMBL" id="KAJ9139234.1"/>
    </source>
</evidence>
<keyword evidence="2" id="KW-0812">Transmembrane</keyword>
<keyword evidence="2" id="KW-0472">Membrane</keyword>
<keyword evidence="2" id="KW-1133">Transmembrane helix</keyword>
<accession>A0AA38VM32</accession>
<feature type="transmembrane region" description="Helical" evidence="2">
    <location>
        <begin position="95"/>
        <end position="114"/>
    </location>
</feature>
<evidence type="ECO:0000256" key="1">
    <source>
        <dbReference type="SAM" id="MobiDB-lite"/>
    </source>
</evidence>
<sequence>MEFPGTATIQERQIVIIVPEPEPRPRGPSAYDTAIKRPAGQVGTEPQFTLYLGTNTGPYQTSDNGTLVLPPVPIEWIIAPLNVTDGQCHSRSENLGLFGITNILVMALSILTGCRPLVRYLTRGLLGKPSKYSAFWTWIISFSFQIASNAIISHIVVSTPGYQHLSMLNVFALYASRPRINQIWMGSLRSLVGPVRLSGRLAFLAPQPKEEKKMKKNRENEQRGEKRGTNTTANTNNLKEAYPYFYDEYIRWRTAQTEQQQQDQPPPQEVTNPWRLHYETDPEWVYTDSYVATSISEFCLQLVSAIFVGITWRRFPNAPIREHMKTYVNLMIAAPTLALLGWLFSGASGVLTMVLFFVGLTGFFTYGASWLYWGHFLDLPGSLWCPPKFVTQAAMWSSFSALSTAVGALL</sequence>
<name>A0AA38VM32_9PEZI</name>
<feature type="transmembrane region" description="Helical" evidence="2">
    <location>
        <begin position="324"/>
        <end position="344"/>
    </location>
</feature>
<feature type="transmembrane region" description="Helical" evidence="2">
    <location>
        <begin position="350"/>
        <end position="373"/>
    </location>
</feature>
<feature type="region of interest" description="Disordered" evidence="1">
    <location>
        <begin position="208"/>
        <end position="234"/>
    </location>
</feature>
<evidence type="ECO:0000313" key="4">
    <source>
        <dbReference type="Proteomes" id="UP001174691"/>
    </source>
</evidence>
<organism evidence="3 4">
    <name type="scientific">Coniochaeta hoffmannii</name>
    <dbReference type="NCBI Taxonomy" id="91930"/>
    <lineage>
        <taxon>Eukaryota</taxon>
        <taxon>Fungi</taxon>
        <taxon>Dikarya</taxon>
        <taxon>Ascomycota</taxon>
        <taxon>Pezizomycotina</taxon>
        <taxon>Sordariomycetes</taxon>
        <taxon>Sordariomycetidae</taxon>
        <taxon>Coniochaetales</taxon>
        <taxon>Coniochaetaceae</taxon>
        <taxon>Coniochaeta</taxon>
    </lineage>
</organism>
<dbReference type="AlphaFoldDB" id="A0AA38VM32"/>
<feature type="transmembrane region" description="Helical" evidence="2">
    <location>
        <begin position="290"/>
        <end position="312"/>
    </location>
</feature>
<dbReference type="Proteomes" id="UP001174691">
    <property type="component" value="Unassembled WGS sequence"/>
</dbReference>
<keyword evidence="4" id="KW-1185">Reference proteome</keyword>
<protein>
    <submittedName>
        <fullName evidence="3">Uncharacterized protein</fullName>
    </submittedName>
</protein>
<comment type="caution">
    <text evidence="3">The sequence shown here is derived from an EMBL/GenBank/DDBJ whole genome shotgun (WGS) entry which is preliminary data.</text>
</comment>
<dbReference type="EMBL" id="JANBVN010000134">
    <property type="protein sequence ID" value="KAJ9139234.1"/>
    <property type="molecule type" value="Genomic_DNA"/>
</dbReference>
<reference evidence="3" key="1">
    <citation type="submission" date="2022-07" db="EMBL/GenBank/DDBJ databases">
        <title>Fungi with potential for degradation of polypropylene.</title>
        <authorList>
            <person name="Gostincar C."/>
        </authorList>
    </citation>
    <scope>NUCLEOTIDE SEQUENCE</scope>
    <source>
        <strain evidence="3">EXF-13287</strain>
    </source>
</reference>